<dbReference type="GO" id="GO:0005737">
    <property type="term" value="C:cytoplasm"/>
    <property type="evidence" value="ECO:0007669"/>
    <property type="project" value="TreeGrafter"/>
</dbReference>
<protein>
    <recommendedName>
        <fullName evidence="4">Condensation domain-containing protein</fullName>
    </recommendedName>
</protein>
<evidence type="ECO:0000256" key="2">
    <source>
        <dbReference type="ARBA" id="ARBA00022553"/>
    </source>
</evidence>
<dbReference type="GO" id="GO:0031177">
    <property type="term" value="F:phosphopantetheine binding"/>
    <property type="evidence" value="ECO:0007669"/>
    <property type="project" value="TreeGrafter"/>
</dbReference>
<keyword evidence="2" id="KW-0597">Phosphoprotein</keyword>
<dbReference type="Proteomes" id="UP000231358">
    <property type="component" value="Unassembled WGS sequence"/>
</dbReference>
<keyword evidence="3" id="KW-0436">Ligase</keyword>
<dbReference type="GO" id="GO:0044550">
    <property type="term" value="P:secondary metabolite biosynthetic process"/>
    <property type="evidence" value="ECO:0007669"/>
    <property type="project" value="TreeGrafter"/>
</dbReference>
<dbReference type="SUPFAM" id="SSF56801">
    <property type="entry name" value="Acetyl-CoA synthetase-like"/>
    <property type="match status" value="1"/>
</dbReference>
<dbReference type="InterPro" id="IPR042099">
    <property type="entry name" value="ANL_N_sf"/>
</dbReference>
<accession>A0A2G7FXW7</accession>
<evidence type="ECO:0000313" key="5">
    <source>
        <dbReference type="EMBL" id="PIG84691.1"/>
    </source>
</evidence>
<dbReference type="InterPro" id="IPR023213">
    <property type="entry name" value="CAT-like_dom_sf"/>
</dbReference>
<dbReference type="FunFam" id="3.30.559.30:FF:000005">
    <property type="entry name" value="Nonribosomal peptide synthase Pes1"/>
    <property type="match status" value="1"/>
</dbReference>
<gene>
    <name evidence="5" type="ORF">AARAC_002031</name>
</gene>
<evidence type="ECO:0000313" key="6">
    <source>
        <dbReference type="Proteomes" id="UP000231358"/>
    </source>
</evidence>
<dbReference type="GO" id="GO:0016874">
    <property type="term" value="F:ligase activity"/>
    <property type="evidence" value="ECO:0007669"/>
    <property type="project" value="UniProtKB-KW"/>
</dbReference>
<feature type="domain" description="Condensation" evidence="4">
    <location>
        <begin position="462"/>
        <end position="610"/>
    </location>
</feature>
<dbReference type="Gene3D" id="3.30.559.10">
    <property type="entry name" value="Chloramphenicol acetyltransferase-like domain"/>
    <property type="match status" value="1"/>
</dbReference>
<dbReference type="CDD" id="cd19542">
    <property type="entry name" value="CT_NRPS-like"/>
    <property type="match status" value="1"/>
</dbReference>
<keyword evidence="1" id="KW-0596">Phosphopantetheine</keyword>
<comment type="caution">
    <text evidence="5">The sequence shown here is derived from an EMBL/GenBank/DDBJ whole genome shotgun (WGS) entry which is preliminary data.</text>
</comment>
<organism evidence="5 6">
    <name type="scientific">Aspergillus arachidicola</name>
    <dbReference type="NCBI Taxonomy" id="656916"/>
    <lineage>
        <taxon>Eukaryota</taxon>
        <taxon>Fungi</taxon>
        <taxon>Dikarya</taxon>
        <taxon>Ascomycota</taxon>
        <taxon>Pezizomycotina</taxon>
        <taxon>Eurotiomycetes</taxon>
        <taxon>Eurotiomycetidae</taxon>
        <taxon>Eurotiales</taxon>
        <taxon>Aspergillaceae</taxon>
        <taxon>Aspergillus</taxon>
        <taxon>Aspergillus subgen. Circumdati</taxon>
    </lineage>
</organism>
<dbReference type="InterPro" id="IPR001242">
    <property type="entry name" value="Condensation_dom"/>
</dbReference>
<dbReference type="AlphaFoldDB" id="A0A2G7FXW7"/>
<reference evidence="5 6" key="1">
    <citation type="submission" date="2017-05" db="EMBL/GenBank/DDBJ databases">
        <title>Genome sequence for an aflatoxigenic pathogen of Argentinian peanut, Aspergillus arachidicola.</title>
        <authorList>
            <person name="Moore G."/>
            <person name="Beltz S.B."/>
            <person name="Mack B.M."/>
        </authorList>
    </citation>
    <scope>NUCLEOTIDE SEQUENCE [LARGE SCALE GENOMIC DNA]</scope>
    <source>
        <strain evidence="5 6">CBS 117610</strain>
    </source>
</reference>
<dbReference type="GO" id="GO:0043041">
    <property type="term" value="P:amino acid activation for nonribosomal peptide biosynthetic process"/>
    <property type="evidence" value="ECO:0007669"/>
    <property type="project" value="TreeGrafter"/>
</dbReference>
<evidence type="ECO:0000259" key="4">
    <source>
        <dbReference type="Pfam" id="PF00668"/>
    </source>
</evidence>
<dbReference type="SUPFAM" id="SSF52777">
    <property type="entry name" value="CoA-dependent acyltransferases"/>
    <property type="match status" value="3"/>
</dbReference>
<dbReference type="STRING" id="656916.A0A2G7FXW7"/>
<name>A0A2G7FXW7_9EURO</name>
<proteinExistence type="predicted"/>
<evidence type="ECO:0000256" key="1">
    <source>
        <dbReference type="ARBA" id="ARBA00022450"/>
    </source>
</evidence>
<dbReference type="Gene3D" id="3.30.559.30">
    <property type="entry name" value="Nonribosomal peptide synthetase, condensation domain"/>
    <property type="match status" value="2"/>
</dbReference>
<dbReference type="Pfam" id="PF00668">
    <property type="entry name" value="Condensation"/>
    <property type="match status" value="2"/>
</dbReference>
<evidence type="ECO:0000256" key="3">
    <source>
        <dbReference type="ARBA" id="ARBA00022598"/>
    </source>
</evidence>
<dbReference type="PANTHER" id="PTHR45527:SF16">
    <property type="entry name" value="NONRIBOSOMAL PEPTIDE SYNTHASE ATNA-RELATED"/>
    <property type="match status" value="1"/>
</dbReference>
<keyword evidence="6" id="KW-1185">Reference proteome</keyword>
<dbReference type="Gene3D" id="3.40.50.12780">
    <property type="entry name" value="N-terminal domain of ligase-like"/>
    <property type="match status" value="1"/>
</dbReference>
<feature type="domain" description="Condensation" evidence="4">
    <location>
        <begin position="80"/>
        <end position="382"/>
    </location>
</feature>
<sequence>MYYRTRFVWKVRSLYKSKPVELEQLTRVTPQVAFHQVIPKNVVPDVYVVREDNTHYAAPCIDKKGKLPYQLTMYPETAGDILCELQINHALIDGISISVLMRDLAPAYDGKLPARYGPLYSDYIEYLGHIAADSGREYWKEYLHGVFPCKFPAFNDQRDEVTNSLRSLSLDLSLDVLKLQEFNESNELTLSNIFQVAWGLVLQSYTVSDTVCFGYLASGRDVPLGRMEDAVGPFINMLVCRMDLVKNTSLMRMLEKNQQDYAQSLMYQHCSLADILRSASTTSTLSLFNTVMSLRRESSHSNLGLSSIRVDHVSGDDPTEFDITLHIAVKDSGVCVFFNYWTSLLSDTQAMKVANTFNQVLSEIIANPHAEADDLNIISQQDIAQVQMWNREVPHETKSCIHDLIHQCCLVQQHAPAVCAWDGDISYGELAQLSSKLTVHLNRLGVGPGDFIPLCFEKSRFRRHEPITGIENTVGAFVNLLACRIRIDDRSQYREILAAIQEDYHQSLPHHAGAIRAMEELGLSPPSDHIFNTLVNHRKHNNVQPHSIVSEAVSGQDAMEFDLVLKVDEYPKSMKVSLDYWDGRIPDVTAREIGTVFSATVAQFISDFDQG</sequence>
<dbReference type="PANTHER" id="PTHR45527">
    <property type="entry name" value="NONRIBOSOMAL PEPTIDE SYNTHETASE"/>
    <property type="match status" value="1"/>
</dbReference>
<dbReference type="EMBL" id="NEXV01000376">
    <property type="protein sequence ID" value="PIG84691.1"/>
    <property type="molecule type" value="Genomic_DNA"/>
</dbReference>